<organism evidence="6 7">
    <name type="scientific">Pomacea canaliculata</name>
    <name type="common">Golden apple snail</name>
    <dbReference type="NCBI Taxonomy" id="400727"/>
    <lineage>
        <taxon>Eukaryota</taxon>
        <taxon>Metazoa</taxon>
        <taxon>Spiralia</taxon>
        <taxon>Lophotrochozoa</taxon>
        <taxon>Mollusca</taxon>
        <taxon>Gastropoda</taxon>
        <taxon>Caenogastropoda</taxon>
        <taxon>Architaenioglossa</taxon>
        <taxon>Ampullarioidea</taxon>
        <taxon>Ampullariidae</taxon>
        <taxon>Pomacea</taxon>
    </lineage>
</organism>
<evidence type="ECO:0000256" key="1">
    <source>
        <dbReference type="PROSITE-ProRule" id="PRU00266"/>
    </source>
</evidence>
<feature type="domain" description="DRBM" evidence="4">
    <location>
        <begin position="791"/>
        <end position="827"/>
    </location>
</feature>
<gene>
    <name evidence="6" type="ORF">C0Q70_17326</name>
</gene>
<sequence>MAYPQQTIGSNPRIVGSCHGVPCRYELELCKFRDVHPRVEHVPASTFPDSECEEDMMSLQWQRNVALKDSPQQPWHGMFGLPYHAAPESEGGLYTGQQQQWTACTPANHPFSQPSRHYPPQQDICSSMPEVGDSQNPAHLGYCPSDDLNYPYHSQMLARPSSATQFHISNPGPSHPPLVGYQDVSYNRPLTGRGRGGLNLAPGSGRDGYGPQGTWQERTQGGLSAQGTGQAAQYTGRFLAGKGTCSKWSVPDSGQSSSSYRNWKRETSQAPSRQRHLQGSSDQQRDGPGGRPVLQVKAYDSRHMQHVLEKPGITSVVPRNVLEQMPLSQKLFHFIQFICSEQPRINDIQTIENAITGCHLNLKTQYETEDVGTYQGRRVFSGKLSISSVFLARAVGHTKKELKHECYKLALQVLKTKSVQDIMDQKDIGIEVIRDKFEECSGHKEPGKPADDIVSLASVVPISIAFETIASREERWANLLTTVTTTNLQAANSICRIEMALSGSHCGLARVYSSSNMIRLPCNKYVYQGSLSIGGVLQAQACGSKKKEAKLKTYDAALERFLTLELPDILKGVEPQDLEDTKVEEKVRHVSVKEIRTTEQIKKLETFIDRVKDSSVREGPITLLDLTSNQMQLLLTLVYKRDSVRTGDGPIHLCQLYIGDILIAEGEGKHKRMAQVDVYNRAYEVLISTPVETIISENHRLEPGELEDPDVLDVVVKGHIRREESNLTRLREQHQNIEEVLSLEKSEALVIVENQDWTDDRKRHAFCILQNSCMLNIMLLRWCMDVETGFFSCKVSIQGEEMGAARAGTKQQARNLAAADALFKMYETNPVIRVTAFDDSQIWILYERLLEMAKTLPESELPSAEVKEDEDLKSVPPQTPNCVGEAEHAVALDEGNSNAKVDNVEDDMTEVQLGIVVGKLVKEFVDKQDFTQELVFEPKVPCCVRRAVATHAAQSGLHMAQRQKEGRLYLALSFKVPMTKVVEAMKSRGLVSAGRYMLVEDRSDLPTHSDIVTDLELASKTTKQDWLASRQALKQLDRSSKETGVGISLNGSLFEETLDGFVTAQSLLAESMVSAHPLIQSTPNRKMETEFTDLHPSIVPRAESFPTLCATATAKPEQPTSDMYSKFAAAMVASGIAQTFIPLETVDNILINPPTSSSLGNKTPMIKNILVSPPSSDVRCVMISAPAEDLSPQAIPQPDFSLSSTPTPPSFRSSKDIQDGPERSKMAIEGPREVFADGSRKMALTCKVDDVNPDPEITWSGVTCEESAAPGQCVFVPHPAADGKTVVSCTATNVHNNDVACHPSQRDT</sequence>
<dbReference type="PROSITE" id="PS50835">
    <property type="entry name" value="IG_LIKE"/>
    <property type="match status" value="1"/>
</dbReference>
<feature type="region of interest" description="Disordered" evidence="3">
    <location>
        <begin position="245"/>
        <end position="293"/>
    </location>
</feature>
<dbReference type="Proteomes" id="UP000245119">
    <property type="component" value="Linkage Group LG11"/>
</dbReference>
<evidence type="ECO:0000313" key="7">
    <source>
        <dbReference type="Proteomes" id="UP000245119"/>
    </source>
</evidence>
<dbReference type="SUPFAM" id="SSF54768">
    <property type="entry name" value="dsRNA-binding domain-like"/>
    <property type="match status" value="1"/>
</dbReference>
<evidence type="ECO:0000256" key="3">
    <source>
        <dbReference type="SAM" id="MobiDB-lite"/>
    </source>
</evidence>
<dbReference type="EMBL" id="PZQS01000011">
    <property type="protein sequence ID" value="PVD21528.1"/>
    <property type="molecule type" value="Genomic_DNA"/>
</dbReference>
<dbReference type="PROSITE" id="PS50137">
    <property type="entry name" value="DS_RBD"/>
    <property type="match status" value="1"/>
</dbReference>
<feature type="region of interest" description="Disordered" evidence="3">
    <location>
        <begin position="190"/>
        <end position="229"/>
    </location>
</feature>
<evidence type="ECO:0008006" key="8">
    <source>
        <dbReference type="Google" id="ProtNLM"/>
    </source>
</evidence>
<feature type="compositionally biased region" description="Polar residues" evidence="3">
    <location>
        <begin position="268"/>
        <end position="282"/>
    </location>
</feature>
<name>A0A2T7NK40_POMCA</name>
<keyword evidence="7" id="KW-1185">Reference proteome</keyword>
<evidence type="ECO:0000313" key="6">
    <source>
        <dbReference type="EMBL" id="PVD21528.1"/>
    </source>
</evidence>
<feature type="compositionally biased region" description="Basic and acidic residues" evidence="3">
    <location>
        <begin position="1213"/>
        <end position="1225"/>
    </location>
</feature>
<proteinExistence type="predicted"/>
<dbReference type="OrthoDB" id="10054162at2759"/>
<comment type="caution">
    <text evidence="6">The sequence shown here is derived from an EMBL/GenBank/DDBJ whole genome shotgun (WGS) entry which is preliminary data.</text>
</comment>
<evidence type="ECO:0000259" key="4">
    <source>
        <dbReference type="PROSITE" id="PS50137"/>
    </source>
</evidence>
<protein>
    <recommendedName>
        <fullName evidence="8">DRBM domain-containing protein</fullName>
    </recommendedName>
</protein>
<feature type="compositionally biased region" description="Polar residues" evidence="3">
    <location>
        <begin position="252"/>
        <end position="261"/>
    </location>
</feature>
<feature type="coiled-coil region" evidence="2">
    <location>
        <begin position="720"/>
        <end position="747"/>
    </location>
</feature>
<evidence type="ECO:0000259" key="5">
    <source>
        <dbReference type="PROSITE" id="PS50835"/>
    </source>
</evidence>
<feature type="domain" description="Ig-like" evidence="5">
    <location>
        <begin position="1221"/>
        <end position="1259"/>
    </location>
</feature>
<reference evidence="6 7" key="1">
    <citation type="submission" date="2018-04" db="EMBL/GenBank/DDBJ databases">
        <title>The genome of golden apple snail Pomacea canaliculata provides insight into stress tolerance and invasive adaptation.</title>
        <authorList>
            <person name="Liu C."/>
            <person name="Liu B."/>
            <person name="Ren Y."/>
            <person name="Zhang Y."/>
            <person name="Wang H."/>
            <person name="Li S."/>
            <person name="Jiang F."/>
            <person name="Yin L."/>
            <person name="Zhang G."/>
            <person name="Qian W."/>
            <person name="Fan W."/>
        </authorList>
    </citation>
    <scope>NUCLEOTIDE SEQUENCE [LARGE SCALE GENOMIC DNA]</scope>
    <source>
        <strain evidence="6">SZHN2017</strain>
        <tissue evidence="6">Muscle</tissue>
    </source>
</reference>
<keyword evidence="2" id="KW-0175">Coiled coil</keyword>
<dbReference type="InterPro" id="IPR007110">
    <property type="entry name" value="Ig-like_dom"/>
</dbReference>
<accession>A0A2T7NK40</accession>
<keyword evidence="1" id="KW-0694">RNA-binding</keyword>
<evidence type="ECO:0000256" key="2">
    <source>
        <dbReference type="SAM" id="Coils"/>
    </source>
</evidence>
<dbReference type="InterPro" id="IPR014720">
    <property type="entry name" value="dsRBD_dom"/>
</dbReference>
<feature type="compositionally biased region" description="Polar residues" evidence="3">
    <location>
        <begin position="213"/>
        <end position="229"/>
    </location>
</feature>
<dbReference type="GO" id="GO:0003723">
    <property type="term" value="F:RNA binding"/>
    <property type="evidence" value="ECO:0007669"/>
    <property type="project" value="UniProtKB-UniRule"/>
</dbReference>
<feature type="region of interest" description="Disordered" evidence="3">
    <location>
        <begin position="1191"/>
        <end position="1225"/>
    </location>
</feature>